<keyword evidence="3" id="KW-1185">Reference proteome</keyword>
<sequence>MQRYPRLARVASHWAVYQWVTRPTLDLASAARRELTTDTAQDPSLYARLKRELKQSMRQKAQPRLTVIRSVLSDITYAEKANLMKHTELSAEANKTQAQTDSTIVSIIQAAQKKRRDAIELYQSQQREDLAAKERAELA</sequence>
<evidence type="ECO:0000313" key="3">
    <source>
        <dbReference type="Proteomes" id="UP001151582"/>
    </source>
</evidence>
<proteinExistence type="inferred from homology"/>
<comment type="subcellular location">
    <subcellularLocation>
        <location evidence="1">Mitochondrion</location>
    </subcellularLocation>
</comment>
<comment type="similarity">
    <text evidence="1">Belongs to the AIM41 family.</text>
</comment>
<dbReference type="Gene3D" id="1.10.1510.10">
    <property type="entry name" value="Uncharacterised protein YqeY/AIM41 PF09424, N-terminal domain"/>
    <property type="match status" value="1"/>
</dbReference>
<dbReference type="GO" id="GO:0016884">
    <property type="term" value="F:carbon-nitrogen ligase activity, with glutamine as amido-N-donor"/>
    <property type="evidence" value="ECO:0007669"/>
    <property type="project" value="UniProtKB-UniRule"/>
</dbReference>
<reference evidence="2" key="1">
    <citation type="submission" date="2022-07" db="EMBL/GenBank/DDBJ databases">
        <title>Phylogenomic reconstructions and comparative analyses of Kickxellomycotina fungi.</title>
        <authorList>
            <person name="Reynolds N.K."/>
            <person name="Stajich J.E."/>
            <person name="Barry K."/>
            <person name="Grigoriev I.V."/>
            <person name="Crous P."/>
            <person name="Smith M.E."/>
        </authorList>
    </citation>
    <scope>NUCLEOTIDE SEQUENCE</scope>
    <source>
        <strain evidence="2">RSA 567</strain>
    </source>
</reference>
<protein>
    <recommendedName>
        <fullName evidence="1">Altered inheritance of mitochondria protein 41</fullName>
    </recommendedName>
</protein>
<dbReference type="InterPro" id="IPR003789">
    <property type="entry name" value="Asn/Gln_tRNA_amidoTrase-B-like"/>
</dbReference>
<organism evidence="2 3">
    <name type="scientific">Dimargaris verticillata</name>
    <dbReference type="NCBI Taxonomy" id="2761393"/>
    <lineage>
        <taxon>Eukaryota</taxon>
        <taxon>Fungi</taxon>
        <taxon>Fungi incertae sedis</taxon>
        <taxon>Zoopagomycota</taxon>
        <taxon>Kickxellomycotina</taxon>
        <taxon>Dimargaritomycetes</taxon>
        <taxon>Dimargaritales</taxon>
        <taxon>Dimargaritaceae</taxon>
        <taxon>Dimargaris</taxon>
    </lineage>
</organism>
<evidence type="ECO:0000313" key="2">
    <source>
        <dbReference type="EMBL" id="KAJ1971023.1"/>
    </source>
</evidence>
<dbReference type="InterPro" id="IPR042184">
    <property type="entry name" value="YqeY/Aim41_N"/>
</dbReference>
<dbReference type="Proteomes" id="UP001151582">
    <property type="component" value="Unassembled WGS sequence"/>
</dbReference>
<gene>
    <name evidence="1" type="primary">AIM41</name>
    <name evidence="2" type="ORF">H4R34_005874</name>
</gene>
<dbReference type="Pfam" id="PF09424">
    <property type="entry name" value="YqeY"/>
    <property type="match status" value="1"/>
</dbReference>
<dbReference type="GO" id="GO:0005739">
    <property type="term" value="C:mitochondrion"/>
    <property type="evidence" value="ECO:0007669"/>
    <property type="project" value="UniProtKB-SubCell"/>
</dbReference>
<dbReference type="PANTHER" id="PTHR28055:SF1">
    <property type="entry name" value="ALTERED INHERITANCE OF MITOCHONDRIA PROTEIN 41, MITOCHONDRIAL"/>
    <property type="match status" value="1"/>
</dbReference>
<dbReference type="EMBL" id="JANBQB010001536">
    <property type="protein sequence ID" value="KAJ1971023.1"/>
    <property type="molecule type" value="Genomic_DNA"/>
</dbReference>
<dbReference type="AlphaFoldDB" id="A0A9W8AXC0"/>
<comment type="caution">
    <text evidence="2">The sequence shown here is derived from an EMBL/GenBank/DDBJ whole genome shotgun (WGS) entry which is preliminary data.</text>
</comment>
<dbReference type="InterPro" id="IPR019004">
    <property type="entry name" value="YqeY/Aim41"/>
</dbReference>
<name>A0A9W8AXC0_9FUNG</name>
<feature type="non-terminal residue" evidence="2">
    <location>
        <position position="1"/>
    </location>
</feature>
<dbReference type="OrthoDB" id="538640at2759"/>
<keyword evidence="1" id="KW-0496">Mitochondrion</keyword>
<dbReference type="PANTHER" id="PTHR28055">
    <property type="entry name" value="ALTERED INHERITANCE OF MITOCHONDRIA PROTEIN 41, MITOCHONDRIAL"/>
    <property type="match status" value="1"/>
</dbReference>
<dbReference type="SUPFAM" id="SSF89095">
    <property type="entry name" value="GatB/YqeY motif"/>
    <property type="match status" value="1"/>
</dbReference>
<evidence type="ECO:0000256" key="1">
    <source>
        <dbReference type="RuleBase" id="RU365099"/>
    </source>
</evidence>
<accession>A0A9W8AXC0</accession>